<dbReference type="AlphaFoldDB" id="A0AAE3AWJ4"/>
<keyword evidence="2" id="KW-1185">Reference proteome</keyword>
<dbReference type="RefSeq" id="WP_308729150.1">
    <property type="nucleotide sequence ID" value="NZ_JAJEQF010000064.1"/>
</dbReference>
<evidence type="ECO:0000313" key="1">
    <source>
        <dbReference type="EMBL" id="MCC2169146.1"/>
    </source>
</evidence>
<dbReference type="Proteomes" id="UP001199355">
    <property type="component" value="Unassembled WGS sequence"/>
</dbReference>
<dbReference type="EMBL" id="JAJEQF010000064">
    <property type="protein sequence ID" value="MCC2169146.1"/>
    <property type="molecule type" value="Genomic_DNA"/>
</dbReference>
<protein>
    <submittedName>
        <fullName evidence="1">Uncharacterized protein</fullName>
    </submittedName>
</protein>
<sequence>MKEKIILGNKVELSYDSIGFRAGTLAISFKVGNIAALEKSFRDAGQNNLEVIQQCDADGHVQATHERYDIFREIKKTIGATPEEDVVTIVLEQESVIEMRLRHLESGQGIQDGAIQDLGDVVSGLAEAQGVSL</sequence>
<gene>
    <name evidence="1" type="ORF">LKD45_15905</name>
</gene>
<reference evidence="1 2" key="1">
    <citation type="submission" date="2021-10" db="EMBL/GenBank/DDBJ databases">
        <title>Anaerobic single-cell dispensing facilitates the cultivation of human gut bacteria.</title>
        <authorList>
            <person name="Afrizal A."/>
        </authorList>
    </citation>
    <scope>NUCLEOTIDE SEQUENCE [LARGE SCALE GENOMIC DNA]</scope>
    <source>
        <strain evidence="1 2">CLA-AA-H244</strain>
    </source>
</reference>
<evidence type="ECO:0000313" key="2">
    <source>
        <dbReference type="Proteomes" id="UP001199355"/>
    </source>
</evidence>
<organism evidence="1 2">
    <name type="scientific">Gallintestinimicrobium propionicum</name>
    <dbReference type="NCBI Taxonomy" id="2981770"/>
    <lineage>
        <taxon>Bacteria</taxon>
        <taxon>Bacillati</taxon>
        <taxon>Bacillota</taxon>
        <taxon>Clostridia</taxon>
        <taxon>Lachnospirales</taxon>
        <taxon>Lachnospiraceae</taxon>
        <taxon>Gallintestinimicrobium</taxon>
    </lineage>
</organism>
<name>A0AAE3AWJ4_9FIRM</name>
<comment type="caution">
    <text evidence="1">The sequence shown here is derived from an EMBL/GenBank/DDBJ whole genome shotgun (WGS) entry which is preliminary data.</text>
</comment>
<accession>A0AAE3AWJ4</accession>
<proteinExistence type="predicted"/>